<keyword evidence="2" id="KW-1185">Reference proteome</keyword>
<comment type="caution">
    <text evidence="1">The sequence shown here is derived from an EMBL/GenBank/DDBJ whole genome shotgun (WGS) entry which is preliminary data.</text>
</comment>
<accession>A0A916VWY0</accession>
<dbReference type="OrthoDB" id="8257659at2"/>
<name>A0A916VWY0_9HYPH</name>
<dbReference type="RefSeq" id="WP_127074167.1">
    <property type="nucleotide sequence ID" value="NZ_BMKB01000003.1"/>
</dbReference>
<evidence type="ECO:0000313" key="1">
    <source>
        <dbReference type="EMBL" id="GGA48692.1"/>
    </source>
</evidence>
<proteinExistence type="predicted"/>
<organism evidence="1 2">
    <name type="scientific">Pelagibacterium lentulum</name>
    <dbReference type="NCBI Taxonomy" id="2029865"/>
    <lineage>
        <taxon>Bacteria</taxon>
        <taxon>Pseudomonadati</taxon>
        <taxon>Pseudomonadota</taxon>
        <taxon>Alphaproteobacteria</taxon>
        <taxon>Hyphomicrobiales</taxon>
        <taxon>Devosiaceae</taxon>
        <taxon>Pelagibacterium</taxon>
    </lineage>
</organism>
<dbReference type="EMBL" id="BMKB01000003">
    <property type="protein sequence ID" value="GGA48692.1"/>
    <property type="molecule type" value="Genomic_DNA"/>
</dbReference>
<sequence>MPIEIHERLSEFSYGYGVTREVEQILRSRGLSTTPFLPSLIHEASLGFDVAFDVPGAPLLLQFKLGQAMRRFSPGPRPSLAQPFWRYRIDTAEPDGQFELLLKAEHDGADVFYVAPKFHDWEAYLRAFEDGRVLRKSLIVRPGEIRQTLDANGVPDGHHKIVYDRQNTYLCSDPLELRRIKPRKLADEVEARIESRTVPIADVLEKVFVGLGDRTPIRRPDRSTQEVDSERLTYAIASDEGRQSALRQERLDRIVKSGRNREQAIALAVGAEAWALGAQLVYVTKPNNG</sequence>
<protein>
    <submittedName>
        <fullName evidence="1">Uncharacterized protein</fullName>
    </submittedName>
</protein>
<gene>
    <name evidence="1" type="ORF">GCM10011499_18130</name>
</gene>
<dbReference type="Proteomes" id="UP000596977">
    <property type="component" value="Unassembled WGS sequence"/>
</dbReference>
<evidence type="ECO:0000313" key="2">
    <source>
        <dbReference type="Proteomes" id="UP000596977"/>
    </source>
</evidence>
<dbReference type="AlphaFoldDB" id="A0A916VWY0"/>
<reference evidence="1 2" key="1">
    <citation type="journal article" date="2014" name="Int. J. Syst. Evol. Microbiol.">
        <title>Complete genome sequence of Corynebacterium casei LMG S-19264T (=DSM 44701T), isolated from a smear-ripened cheese.</title>
        <authorList>
            <consortium name="US DOE Joint Genome Institute (JGI-PGF)"/>
            <person name="Walter F."/>
            <person name="Albersmeier A."/>
            <person name="Kalinowski J."/>
            <person name="Ruckert C."/>
        </authorList>
    </citation>
    <scope>NUCLEOTIDE SEQUENCE [LARGE SCALE GENOMIC DNA]</scope>
    <source>
        <strain evidence="1 2">CGMCC 1.15896</strain>
    </source>
</reference>